<dbReference type="AlphaFoldDB" id="A0A4Y2RVV3"/>
<dbReference type="Gene3D" id="3.30.420.10">
    <property type="entry name" value="Ribonuclease H-like superfamily/Ribonuclease H"/>
    <property type="match status" value="1"/>
</dbReference>
<gene>
    <name evidence="1" type="ORF">AVEN_84348_1</name>
</gene>
<protein>
    <recommendedName>
        <fullName evidence="3">RNase H type-1 domain-containing protein</fullName>
    </recommendedName>
</protein>
<name>A0A4Y2RVV3_ARAVE</name>
<proteinExistence type="predicted"/>
<sequence>MAHGVSAWERYMSYRIKTKLDQIQRPFLLNITGAYRTSPSSALQVITGIMLLSLKLEAEANYIKLMRLKQDIILDEMTYKAEDYEEKAIGRSQHPAIFFEEEQITTEENPIKTSQLNIYTDGPKMEQGVGAAFCAQDEQGQMIKSWQAKLNDKNSIFQAELIGIREAI</sequence>
<organism evidence="1 2">
    <name type="scientific">Araneus ventricosus</name>
    <name type="common">Orbweaver spider</name>
    <name type="synonym">Epeira ventricosa</name>
    <dbReference type="NCBI Taxonomy" id="182803"/>
    <lineage>
        <taxon>Eukaryota</taxon>
        <taxon>Metazoa</taxon>
        <taxon>Ecdysozoa</taxon>
        <taxon>Arthropoda</taxon>
        <taxon>Chelicerata</taxon>
        <taxon>Arachnida</taxon>
        <taxon>Araneae</taxon>
        <taxon>Araneomorphae</taxon>
        <taxon>Entelegynae</taxon>
        <taxon>Araneoidea</taxon>
        <taxon>Araneidae</taxon>
        <taxon>Araneus</taxon>
    </lineage>
</organism>
<evidence type="ECO:0000313" key="2">
    <source>
        <dbReference type="Proteomes" id="UP000499080"/>
    </source>
</evidence>
<keyword evidence="2" id="KW-1185">Reference proteome</keyword>
<dbReference type="EMBL" id="BGPR01018703">
    <property type="protein sequence ID" value="GBN79918.1"/>
    <property type="molecule type" value="Genomic_DNA"/>
</dbReference>
<dbReference type="Proteomes" id="UP000499080">
    <property type="component" value="Unassembled WGS sequence"/>
</dbReference>
<reference evidence="1 2" key="1">
    <citation type="journal article" date="2019" name="Sci. Rep.">
        <title>Orb-weaving spider Araneus ventricosus genome elucidates the spidroin gene catalogue.</title>
        <authorList>
            <person name="Kono N."/>
            <person name="Nakamura H."/>
            <person name="Ohtoshi R."/>
            <person name="Moran D.A.P."/>
            <person name="Shinohara A."/>
            <person name="Yoshida Y."/>
            <person name="Fujiwara M."/>
            <person name="Mori M."/>
            <person name="Tomita M."/>
            <person name="Arakawa K."/>
        </authorList>
    </citation>
    <scope>NUCLEOTIDE SEQUENCE [LARGE SCALE GENOMIC DNA]</scope>
</reference>
<evidence type="ECO:0000313" key="1">
    <source>
        <dbReference type="EMBL" id="GBN79918.1"/>
    </source>
</evidence>
<accession>A0A4Y2RVV3</accession>
<evidence type="ECO:0008006" key="3">
    <source>
        <dbReference type="Google" id="ProtNLM"/>
    </source>
</evidence>
<comment type="caution">
    <text evidence="1">The sequence shown here is derived from an EMBL/GenBank/DDBJ whole genome shotgun (WGS) entry which is preliminary data.</text>
</comment>
<dbReference type="GO" id="GO:0003676">
    <property type="term" value="F:nucleic acid binding"/>
    <property type="evidence" value="ECO:0007669"/>
    <property type="project" value="InterPro"/>
</dbReference>
<dbReference type="OrthoDB" id="6434150at2759"/>
<dbReference type="InterPro" id="IPR036397">
    <property type="entry name" value="RNaseH_sf"/>
</dbReference>